<keyword evidence="3" id="KW-0808">Transferase</keyword>
<evidence type="ECO:0000256" key="3">
    <source>
        <dbReference type="ARBA" id="ARBA00022679"/>
    </source>
</evidence>
<dbReference type="CDD" id="cd00761">
    <property type="entry name" value="Glyco_tranf_GTA_type"/>
    <property type="match status" value="1"/>
</dbReference>
<dbReference type="EMBL" id="BMHB01000002">
    <property type="protein sequence ID" value="GGI16672.1"/>
    <property type="molecule type" value="Genomic_DNA"/>
</dbReference>
<feature type="domain" description="Glycosyltransferase 2-like" evidence="4">
    <location>
        <begin position="7"/>
        <end position="123"/>
    </location>
</feature>
<dbReference type="InterPro" id="IPR029044">
    <property type="entry name" value="Nucleotide-diphossugar_trans"/>
</dbReference>
<comment type="similarity">
    <text evidence="1">Belongs to the glycosyltransferase 2 family.</text>
</comment>
<dbReference type="Gene3D" id="3.90.550.10">
    <property type="entry name" value="Spore Coat Polysaccharide Biosynthesis Protein SpsA, Chain A"/>
    <property type="match status" value="1"/>
</dbReference>
<organism evidence="5 6">
    <name type="scientific">Gottfriedia solisilvae</name>
    <dbReference type="NCBI Taxonomy" id="1516104"/>
    <lineage>
        <taxon>Bacteria</taxon>
        <taxon>Bacillati</taxon>
        <taxon>Bacillota</taxon>
        <taxon>Bacilli</taxon>
        <taxon>Bacillales</taxon>
        <taxon>Bacillaceae</taxon>
        <taxon>Gottfriedia</taxon>
    </lineage>
</organism>
<dbReference type="AlphaFoldDB" id="A0A8J3F0T1"/>
<reference evidence="6" key="1">
    <citation type="journal article" date="2019" name="Int. J. Syst. Evol. Microbiol.">
        <title>The Global Catalogue of Microorganisms (GCM) 10K type strain sequencing project: providing services to taxonomists for standard genome sequencing and annotation.</title>
        <authorList>
            <consortium name="The Broad Institute Genomics Platform"/>
            <consortium name="The Broad Institute Genome Sequencing Center for Infectious Disease"/>
            <person name="Wu L."/>
            <person name="Ma J."/>
        </authorList>
    </citation>
    <scope>NUCLEOTIDE SEQUENCE [LARGE SCALE GENOMIC DNA]</scope>
    <source>
        <strain evidence="6">CGMCC 1.14993</strain>
    </source>
</reference>
<dbReference type="OrthoDB" id="396512at2"/>
<gene>
    <name evidence="5" type="ORF">GCM10007380_34130</name>
</gene>
<name>A0A8J3F0T1_9BACI</name>
<comment type="caution">
    <text evidence="5">The sequence shown here is derived from an EMBL/GenBank/DDBJ whole genome shotgun (WGS) entry which is preliminary data.</text>
</comment>
<evidence type="ECO:0000259" key="4">
    <source>
        <dbReference type="Pfam" id="PF00535"/>
    </source>
</evidence>
<dbReference type="GO" id="GO:0016757">
    <property type="term" value="F:glycosyltransferase activity"/>
    <property type="evidence" value="ECO:0007669"/>
    <property type="project" value="UniProtKB-KW"/>
</dbReference>
<dbReference type="RefSeq" id="WP_088001273.1">
    <property type="nucleotide sequence ID" value="NZ_BMHB01000002.1"/>
</dbReference>
<protein>
    <recommendedName>
        <fullName evidence="4">Glycosyltransferase 2-like domain-containing protein</fullName>
    </recommendedName>
</protein>
<dbReference type="PANTHER" id="PTHR22916:SF51">
    <property type="entry name" value="GLYCOSYLTRANSFERASE EPSH-RELATED"/>
    <property type="match status" value="1"/>
</dbReference>
<evidence type="ECO:0000256" key="1">
    <source>
        <dbReference type="ARBA" id="ARBA00006739"/>
    </source>
</evidence>
<evidence type="ECO:0000313" key="5">
    <source>
        <dbReference type="EMBL" id="GGI16672.1"/>
    </source>
</evidence>
<dbReference type="Proteomes" id="UP000626244">
    <property type="component" value="Unassembled WGS sequence"/>
</dbReference>
<keyword evidence="2" id="KW-0328">Glycosyltransferase</keyword>
<proteinExistence type="inferred from homology"/>
<keyword evidence="6" id="KW-1185">Reference proteome</keyword>
<dbReference type="InterPro" id="IPR001173">
    <property type="entry name" value="Glyco_trans_2-like"/>
</dbReference>
<dbReference type="PANTHER" id="PTHR22916">
    <property type="entry name" value="GLYCOSYLTRANSFERASE"/>
    <property type="match status" value="1"/>
</dbReference>
<accession>A0A8J3F0T1</accession>
<evidence type="ECO:0000313" key="6">
    <source>
        <dbReference type="Proteomes" id="UP000626244"/>
    </source>
</evidence>
<dbReference type="Pfam" id="PF00535">
    <property type="entry name" value="Glycos_transf_2"/>
    <property type="match status" value="1"/>
</dbReference>
<dbReference type="SUPFAM" id="SSF53448">
    <property type="entry name" value="Nucleotide-diphospho-sugar transferases"/>
    <property type="match status" value="1"/>
</dbReference>
<evidence type="ECO:0000256" key="2">
    <source>
        <dbReference type="ARBA" id="ARBA00022676"/>
    </source>
</evidence>
<sequence>MNSPKISLIVTIYQVEQYLERCIQSVLNQTFKDFELILVDNGSTDGSTEICENYKEKDERIKFIQKSHGSIASGRNVGLKNATGQFIQFMDADDLIAPNMLQKMYSNYIQSNSDLITCGYQKMYLNEKDEEYFVKCEVEDQTYSKTDFLLVCAKYCQNFMLYFVWNKFYRADVIRNKGIWFDESITRSEDVLFNLEYIKHANSFSFIKEPLYIYNRSNVNSITKGFEMKDVEMQNITYGRFRDYLYEQRVYHSNEQYLEHQYAVTMFSLVAQAYMTSKDVPKKVRRAYLKSILDNQWTQKALRYFSYSGLLTNLIKYKIYKSINTTDSIFRVYFYLKRGKFVD</sequence>